<dbReference type="InterPro" id="IPR002885">
    <property type="entry name" value="PPR_rpt"/>
</dbReference>
<keyword evidence="10" id="KW-1185">Reference proteome</keyword>
<gene>
    <name evidence="9" type="ORF">LTRI10_LOCUS49542</name>
</gene>
<dbReference type="Pfam" id="PF14432">
    <property type="entry name" value="DYW_deaminase"/>
    <property type="match status" value="1"/>
</dbReference>
<feature type="compositionally biased region" description="Polar residues" evidence="7">
    <location>
        <begin position="206"/>
        <end position="223"/>
    </location>
</feature>
<evidence type="ECO:0000256" key="3">
    <source>
        <dbReference type="ARBA" id="ARBA00022737"/>
    </source>
</evidence>
<evidence type="ECO:0000256" key="7">
    <source>
        <dbReference type="SAM" id="MobiDB-lite"/>
    </source>
</evidence>
<proteinExistence type="inferred from homology"/>
<name>A0AAV2GIL6_9ROSI</name>
<feature type="region of interest" description="Disordered" evidence="7">
    <location>
        <begin position="47"/>
        <end position="228"/>
    </location>
</feature>
<dbReference type="GO" id="GO:0005739">
    <property type="term" value="C:mitochondrion"/>
    <property type="evidence" value="ECO:0007669"/>
    <property type="project" value="UniProtKB-SubCell"/>
</dbReference>
<dbReference type="Pfam" id="PF13041">
    <property type="entry name" value="PPR_2"/>
    <property type="match status" value="1"/>
</dbReference>
<feature type="domain" description="DYW" evidence="8">
    <location>
        <begin position="535"/>
        <end position="627"/>
    </location>
</feature>
<feature type="compositionally biased region" description="Basic and acidic residues" evidence="7">
    <location>
        <begin position="61"/>
        <end position="80"/>
    </location>
</feature>
<evidence type="ECO:0000259" key="8">
    <source>
        <dbReference type="Pfam" id="PF14432"/>
    </source>
</evidence>
<organism evidence="9 10">
    <name type="scientific">Linum trigynum</name>
    <dbReference type="NCBI Taxonomy" id="586398"/>
    <lineage>
        <taxon>Eukaryota</taxon>
        <taxon>Viridiplantae</taxon>
        <taxon>Streptophyta</taxon>
        <taxon>Embryophyta</taxon>
        <taxon>Tracheophyta</taxon>
        <taxon>Spermatophyta</taxon>
        <taxon>Magnoliopsida</taxon>
        <taxon>eudicotyledons</taxon>
        <taxon>Gunneridae</taxon>
        <taxon>Pentapetalae</taxon>
        <taxon>rosids</taxon>
        <taxon>fabids</taxon>
        <taxon>Malpighiales</taxon>
        <taxon>Linaceae</taxon>
        <taxon>Linum</taxon>
    </lineage>
</organism>
<comment type="similarity">
    <text evidence="2">Belongs to the PPR family. PCMP-H subfamily.</text>
</comment>
<dbReference type="PANTHER" id="PTHR47926">
    <property type="entry name" value="PENTATRICOPEPTIDE REPEAT-CONTAINING PROTEIN"/>
    <property type="match status" value="1"/>
</dbReference>
<keyword evidence="5" id="KW-0496">Mitochondrion</keyword>
<evidence type="ECO:0000256" key="1">
    <source>
        <dbReference type="ARBA" id="ARBA00004173"/>
    </source>
</evidence>
<evidence type="ECO:0000256" key="4">
    <source>
        <dbReference type="ARBA" id="ARBA00022946"/>
    </source>
</evidence>
<dbReference type="GO" id="GO:0003723">
    <property type="term" value="F:RNA binding"/>
    <property type="evidence" value="ECO:0007669"/>
    <property type="project" value="InterPro"/>
</dbReference>
<dbReference type="PANTHER" id="PTHR47926:SF353">
    <property type="entry name" value="DYW DOMAIN-CONTAINING PROTEIN"/>
    <property type="match status" value="1"/>
</dbReference>
<evidence type="ECO:0000256" key="2">
    <source>
        <dbReference type="ARBA" id="ARBA00006643"/>
    </source>
</evidence>
<dbReference type="SUPFAM" id="SSF48452">
    <property type="entry name" value="TPR-like"/>
    <property type="match status" value="1"/>
</dbReference>
<evidence type="ECO:0000256" key="6">
    <source>
        <dbReference type="PROSITE-ProRule" id="PRU00708"/>
    </source>
</evidence>
<accession>A0AAV2GIL6</accession>
<dbReference type="FunFam" id="1.25.40.10:FF:000503">
    <property type="entry name" value="Pentatricopeptide repeat-containing protein, mitochondrial"/>
    <property type="match status" value="1"/>
</dbReference>
<reference evidence="9 10" key="1">
    <citation type="submission" date="2024-04" db="EMBL/GenBank/DDBJ databases">
        <authorList>
            <person name="Fracassetti M."/>
        </authorList>
    </citation>
    <scope>NUCLEOTIDE SEQUENCE [LARGE SCALE GENOMIC DNA]</scope>
</reference>
<dbReference type="EMBL" id="OZ034822">
    <property type="protein sequence ID" value="CAL1410097.1"/>
    <property type="molecule type" value="Genomic_DNA"/>
</dbReference>
<dbReference type="InterPro" id="IPR046960">
    <property type="entry name" value="PPR_At4g14850-like_plant"/>
</dbReference>
<comment type="subcellular location">
    <subcellularLocation>
        <location evidence="1">Mitochondrion</location>
    </subcellularLocation>
</comment>
<protein>
    <recommendedName>
        <fullName evidence="8">DYW domain-containing protein</fullName>
    </recommendedName>
</protein>
<evidence type="ECO:0000256" key="5">
    <source>
        <dbReference type="ARBA" id="ARBA00023128"/>
    </source>
</evidence>
<sequence>MASLMAMRGSRATSSVIKVRLLLPHLSHSPFGRTLTAARTLSTTSSAVPNEFHHRPQPSHSEPRGFHGERHTDQVPRWDNRVPPPPPPPQQFNSPPQQRGHDNQWHHPQQNSPQQFNSLPQRQQGNHNQWHHPQQNTPPQMGGGQGNYQGNFPDRRQNLNQGFPNRGYPNPDQGYPNRGFDQQQQQHPPPQGGPGHWNSPGGGQSGPQHHNAPQVNGNVQNYGQRGVPNQWNNQVQVQHPRPGNFVAEPVNSDPVPSLADLLNLCGEGKVKEAVELMDKGLRADYACFDSLFRLCSKLEDAKKVHDYLLQSTCRGDLMLNNKVIEMYGRCESMTDARRVFDHMPERNMDTWHLMIHGYANNNLGDEGLQLFEQMRKLDLKPTEETFLAVLSACGSADAVDEAFIHFKLMKSDFGIDPQMKHYVGMIDVLGKCGFLNEIEQYIEKLPFDPSVEIWEKYMNYARIHGDVDLEDRLEELIVSMDPSKAVAKKIPTPPPVKRTAVSMLEGKSRIAEYRYPALYKDDPKLKEMLELKNSGYVPDTRYVLHDIDQEAKEQALLYHSERLAIAYGLISTPARTTLRIIKNLRICGDCHNAIKIMSRIVGRELIVRDNKRFHHFRDGKCSCGDYW</sequence>
<dbReference type="InterPro" id="IPR032867">
    <property type="entry name" value="DYW_dom"/>
</dbReference>
<evidence type="ECO:0000313" key="10">
    <source>
        <dbReference type="Proteomes" id="UP001497516"/>
    </source>
</evidence>
<keyword evidence="4" id="KW-0809">Transit peptide</keyword>
<dbReference type="Gene3D" id="1.25.40.10">
    <property type="entry name" value="Tetratricopeptide repeat domain"/>
    <property type="match status" value="1"/>
</dbReference>
<dbReference type="NCBIfam" id="TIGR00756">
    <property type="entry name" value="PPR"/>
    <property type="match status" value="1"/>
</dbReference>
<dbReference type="GO" id="GO:0009451">
    <property type="term" value="P:RNA modification"/>
    <property type="evidence" value="ECO:0007669"/>
    <property type="project" value="InterPro"/>
</dbReference>
<feature type="compositionally biased region" description="Polar residues" evidence="7">
    <location>
        <begin position="106"/>
        <end position="139"/>
    </location>
</feature>
<keyword evidence="3" id="KW-0677">Repeat</keyword>
<dbReference type="AlphaFoldDB" id="A0AAV2GIL6"/>
<dbReference type="Pfam" id="PF01535">
    <property type="entry name" value="PPR"/>
    <property type="match status" value="1"/>
</dbReference>
<dbReference type="GO" id="GO:0008270">
    <property type="term" value="F:zinc ion binding"/>
    <property type="evidence" value="ECO:0007669"/>
    <property type="project" value="InterPro"/>
</dbReference>
<dbReference type="InterPro" id="IPR011990">
    <property type="entry name" value="TPR-like_helical_dom_sf"/>
</dbReference>
<dbReference type="PROSITE" id="PS51375">
    <property type="entry name" value="PPR"/>
    <property type="match status" value="1"/>
</dbReference>
<feature type="repeat" description="PPR" evidence="6">
    <location>
        <begin position="347"/>
        <end position="381"/>
    </location>
</feature>
<evidence type="ECO:0000313" key="9">
    <source>
        <dbReference type="EMBL" id="CAL1410097.1"/>
    </source>
</evidence>
<dbReference type="Proteomes" id="UP001497516">
    <property type="component" value="Chromosome 9"/>
</dbReference>